<accession>A1ZCD3</accession>
<dbReference type="eggNOG" id="COG0318">
    <property type="taxonomic scope" value="Bacteria"/>
</dbReference>
<dbReference type="AlphaFoldDB" id="A1ZCD3"/>
<dbReference type="PANTHER" id="PTHR43859:SF4">
    <property type="entry name" value="BUTANOATE--COA LIGASE AAE1-RELATED"/>
    <property type="match status" value="1"/>
</dbReference>
<keyword evidence="8" id="KW-1185">Reference proteome</keyword>
<dbReference type="InterPro" id="IPR000873">
    <property type="entry name" value="AMP-dep_synth/lig_dom"/>
</dbReference>
<name>A1ZCD3_MICM2</name>
<dbReference type="InterPro" id="IPR042099">
    <property type="entry name" value="ANL_N_sf"/>
</dbReference>
<gene>
    <name evidence="7" type="ORF">M23134_01964</name>
</gene>
<evidence type="ECO:0000256" key="4">
    <source>
        <dbReference type="ARBA" id="ARBA00023098"/>
    </source>
</evidence>
<dbReference type="PROSITE" id="PS00455">
    <property type="entry name" value="AMP_BINDING"/>
    <property type="match status" value="1"/>
</dbReference>
<evidence type="ECO:0000259" key="6">
    <source>
        <dbReference type="Pfam" id="PF13193"/>
    </source>
</evidence>
<dbReference type="EMBL" id="AAWS01000001">
    <property type="protein sequence ID" value="EAY31935.1"/>
    <property type="molecule type" value="Genomic_DNA"/>
</dbReference>
<feature type="domain" description="AMP-binding enzyme C-terminal" evidence="6">
    <location>
        <begin position="446"/>
        <end position="521"/>
    </location>
</feature>
<evidence type="ECO:0000256" key="1">
    <source>
        <dbReference type="ARBA" id="ARBA00006432"/>
    </source>
</evidence>
<dbReference type="Pfam" id="PF13193">
    <property type="entry name" value="AMP-binding_C"/>
    <property type="match status" value="1"/>
</dbReference>
<reference evidence="7 8" key="1">
    <citation type="submission" date="2007-01" db="EMBL/GenBank/DDBJ databases">
        <authorList>
            <person name="Haygood M."/>
            <person name="Podell S."/>
            <person name="Anderson C."/>
            <person name="Hopkinson B."/>
            <person name="Roe K."/>
            <person name="Barbeau K."/>
            <person name="Gaasterland T."/>
            <person name="Ferriera S."/>
            <person name="Johnson J."/>
            <person name="Kravitz S."/>
            <person name="Beeson K."/>
            <person name="Sutton G."/>
            <person name="Rogers Y.-H."/>
            <person name="Friedman R."/>
            <person name="Frazier M."/>
            <person name="Venter J.C."/>
        </authorList>
    </citation>
    <scope>NUCLEOTIDE SEQUENCE [LARGE SCALE GENOMIC DNA]</scope>
    <source>
        <strain evidence="7 8">ATCC 23134</strain>
    </source>
</reference>
<organism evidence="7 8">
    <name type="scientific">Microscilla marina ATCC 23134</name>
    <dbReference type="NCBI Taxonomy" id="313606"/>
    <lineage>
        <taxon>Bacteria</taxon>
        <taxon>Pseudomonadati</taxon>
        <taxon>Bacteroidota</taxon>
        <taxon>Cytophagia</taxon>
        <taxon>Cytophagales</taxon>
        <taxon>Microscillaceae</taxon>
        <taxon>Microscilla</taxon>
    </lineage>
</organism>
<dbReference type="FunFam" id="3.30.300.30:FF:000008">
    <property type="entry name" value="2,3-dihydroxybenzoate-AMP ligase"/>
    <property type="match status" value="1"/>
</dbReference>
<dbReference type="PANTHER" id="PTHR43859">
    <property type="entry name" value="ACYL-ACTIVATING ENZYME"/>
    <property type="match status" value="1"/>
</dbReference>
<dbReference type="Gene3D" id="3.30.300.30">
    <property type="match status" value="1"/>
</dbReference>
<feature type="domain" description="AMP-dependent synthetase/ligase" evidence="5">
    <location>
        <begin position="27"/>
        <end position="398"/>
    </location>
</feature>
<dbReference type="Gene3D" id="3.40.50.12780">
    <property type="entry name" value="N-terminal domain of ligase-like"/>
    <property type="match status" value="1"/>
</dbReference>
<dbReference type="InterPro" id="IPR045851">
    <property type="entry name" value="AMP-bd_C_sf"/>
</dbReference>
<sequence>MQNAPFNLAQCIEHAGKYYSHQKVITRKVEDDSIHEITYHEILRRVRQLANALKKLGVQQGDRIGTIALNTYRHLEAWYAISGQGAVCHTINPRLSAGQMDYIINHAEDRFICIDPIFWPLIEAMHPKFGKVEGYIVLTDAAHMPTTKHDVALYCYEELIKGESDQFEWPVFDENAGSSLCYTSGTTGNPKGVMYTHKSNLLHSYAAGLPDGFGIRSLDTLLVVVPLFHANSWGISYLGPMVGANLIFPGKLMDGEAIFELVDKYQATTAAGVPTVWTNLLDFAKQKGRKLDSLRDVVVGGSAAPPWMFDAFEQKHDAQLLHAWGMTETSPLGTINRAIPQLKDLPQEEQAKIRLKQGRPVFGIDLKIVDEEGNELPHNGEAVGHLLVRGNWVVHTYYGSDAPAVNKDGWFDTGDMASIDRFGYMEIVDRSKDLIKSGGEWISSVEMENTAMGHPDVLMAAAIALKHKKWGERPLLVVVPKEGKNPDKESIKTHLGTEFAKWQIPDEVVFVEEIPMTATGKFSKLTLRKQFEGFYEEEA</sequence>
<protein>
    <submittedName>
        <fullName evidence="7">Medium-chain-fatty-acid--CoA ligase</fullName>
        <ecNumber evidence="7">6.2.1.-</ecNumber>
    </submittedName>
</protein>
<comment type="similarity">
    <text evidence="1">Belongs to the ATP-dependent AMP-binding enzyme family.</text>
</comment>
<comment type="caution">
    <text evidence="7">The sequence shown here is derived from an EMBL/GenBank/DDBJ whole genome shotgun (WGS) entry which is preliminary data.</text>
</comment>
<evidence type="ECO:0000259" key="5">
    <source>
        <dbReference type="Pfam" id="PF00501"/>
    </source>
</evidence>
<dbReference type="InterPro" id="IPR025110">
    <property type="entry name" value="AMP-bd_C"/>
</dbReference>
<dbReference type="GO" id="GO:0016874">
    <property type="term" value="F:ligase activity"/>
    <property type="evidence" value="ECO:0007669"/>
    <property type="project" value="UniProtKB-KW"/>
</dbReference>
<evidence type="ECO:0000313" key="7">
    <source>
        <dbReference type="EMBL" id="EAY31935.1"/>
    </source>
</evidence>
<keyword evidence="2 7" id="KW-0436">Ligase</keyword>
<keyword evidence="3" id="KW-0276">Fatty acid metabolism</keyword>
<dbReference type="GO" id="GO:0006631">
    <property type="term" value="P:fatty acid metabolic process"/>
    <property type="evidence" value="ECO:0007669"/>
    <property type="project" value="UniProtKB-KW"/>
</dbReference>
<dbReference type="NCBIfam" id="NF004837">
    <property type="entry name" value="PRK06187.1"/>
    <property type="match status" value="1"/>
</dbReference>
<dbReference type="Pfam" id="PF00501">
    <property type="entry name" value="AMP-binding"/>
    <property type="match status" value="1"/>
</dbReference>
<dbReference type="Proteomes" id="UP000004095">
    <property type="component" value="Unassembled WGS sequence"/>
</dbReference>
<dbReference type="OrthoDB" id="9778383at2"/>
<proteinExistence type="inferred from homology"/>
<keyword evidence="4" id="KW-0443">Lipid metabolism</keyword>
<dbReference type="InterPro" id="IPR020845">
    <property type="entry name" value="AMP-binding_CS"/>
</dbReference>
<dbReference type="EC" id="6.2.1.-" evidence="7"/>
<evidence type="ECO:0000313" key="8">
    <source>
        <dbReference type="Proteomes" id="UP000004095"/>
    </source>
</evidence>
<evidence type="ECO:0000256" key="3">
    <source>
        <dbReference type="ARBA" id="ARBA00022832"/>
    </source>
</evidence>
<evidence type="ECO:0000256" key="2">
    <source>
        <dbReference type="ARBA" id="ARBA00022598"/>
    </source>
</evidence>
<dbReference type="CDD" id="cd12119">
    <property type="entry name" value="ttLC_FACS_AlkK_like"/>
    <property type="match status" value="1"/>
</dbReference>
<dbReference type="SUPFAM" id="SSF56801">
    <property type="entry name" value="Acetyl-CoA synthetase-like"/>
    <property type="match status" value="1"/>
</dbReference>